<gene>
    <name evidence="1" type="ORF">FTO68_09760</name>
</gene>
<reference evidence="1 2" key="1">
    <citation type="submission" date="2019-08" db="EMBL/GenBank/DDBJ databases">
        <authorList>
            <person name="Chen S.-C."/>
            <person name="Lai M.-C."/>
            <person name="You Y.-T."/>
        </authorList>
    </citation>
    <scope>NUCLEOTIDE SEQUENCE [LARGE SCALE GENOMIC DNA]</scope>
    <source>
        <strain evidence="1 2">P2F9704a</strain>
    </source>
</reference>
<evidence type="ECO:0000313" key="2">
    <source>
        <dbReference type="Proteomes" id="UP001524383"/>
    </source>
</evidence>
<protein>
    <submittedName>
        <fullName evidence="1">Uncharacterized protein</fullName>
    </submittedName>
</protein>
<comment type="caution">
    <text evidence="1">The sequence shown here is derived from an EMBL/GenBank/DDBJ whole genome shotgun (WGS) entry which is preliminary data.</text>
</comment>
<evidence type="ECO:0000313" key="1">
    <source>
        <dbReference type="EMBL" id="MCQ1539264.1"/>
    </source>
</evidence>
<dbReference type="Proteomes" id="UP001524383">
    <property type="component" value="Unassembled WGS sequence"/>
</dbReference>
<dbReference type="EMBL" id="VOTZ01000023">
    <property type="protein sequence ID" value="MCQ1539264.1"/>
    <property type="molecule type" value="Genomic_DNA"/>
</dbReference>
<dbReference type="InterPro" id="IPR029063">
    <property type="entry name" value="SAM-dependent_MTases_sf"/>
</dbReference>
<dbReference type="RefSeq" id="WP_255333230.1">
    <property type="nucleotide sequence ID" value="NZ_VOTZ01000023.1"/>
</dbReference>
<sequence>MAYPEWIRSFIVLYASDKGYQSILSLGGDGTDTLAAISHETGAKYAAAILGDYKRVTHEGIRIIQGDSATILSRCKRTFDLILLFPPSMPPRESRRKAAEERDTQQVSESGTYHLLILSALHLSENGALISIIPRDLFKKAIKEGFFLESGLSCEAALTMPRDLTSYGTEEEQLFIIIKKGRAGLMMVGELLNDTSRHAILLQNLKQQKNGKKAELGVFIRSSEFRTLDEIHLEERVRQLAEEHGAPRIPFSGITRSIITGACGTLHDAGRRIYLPFSPDAPPVISSEDLSDLSTDAACILLRPGTVEPEYLIGFLQTELGRAIRELVGKRSGTIDHFSDTLARTEIYLPAPQIQAEVIAINTLIESEQGRLKLLQKELWMHPLSSRSTWSQIETLREGERIEEWIETLPYPLASILWAYLAERSPARKVSHLFHFFEAAAEFIAGILLSALEPAIMREGIDLLDEDPEFRDIYKNATFRSWIIICRRAGRHIRKRFSSGSRHDEMKRQFGYPGREFIDNITSKRLFALFDEIADLRNDWKGHGGIAGEREREEQLVVLERLLTRFRERIRDTFNDVMVIQPSAAEYHDGIFFSQVKSITGTRPRFLGLTINSLIPLDTGSLYLYSRDSPEPLKLLPLFLLVFHQATGEPAWYFYNRIDGKKVRWVSYHYEAESGFEDENEDVYKMMNNLGLITGE</sequence>
<name>A0ABD4TNC0_9EURY</name>
<organism evidence="1 2">
    <name type="scientific">Methanocalculus taiwanensis</name>
    <dbReference type="NCBI Taxonomy" id="106207"/>
    <lineage>
        <taxon>Archaea</taxon>
        <taxon>Methanobacteriati</taxon>
        <taxon>Methanobacteriota</taxon>
        <taxon>Stenosarchaea group</taxon>
        <taxon>Methanomicrobia</taxon>
        <taxon>Methanomicrobiales</taxon>
        <taxon>Methanocalculaceae</taxon>
        <taxon>Methanocalculus</taxon>
    </lineage>
</organism>
<accession>A0ABD4TNC0</accession>
<keyword evidence="2" id="KW-1185">Reference proteome</keyword>
<dbReference type="Gene3D" id="3.40.50.150">
    <property type="entry name" value="Vaccinia Virus protein VP39"/>
    <property type="match status" value="1"/>
</dbReference>
<dbReference type="AlphaFoldDB" id="A0ABD4TNC0"/>
<proteinExistence type="predicted"/>